<feature type="compositionally biased region" description="Gly residues" evidence="1">
    <location>
        <begin position="250"/>
        <end position="265"/>
    </location>
</feature>
<dbReference type="EMBL" id="BQNB010016229">
    <property type="protein sequence ID" value="GJT49331.1"/>
    <property type="molecule type" value="Genomic_DNA"/>
</dbReference>
<reference evidence="2" key="1">
    <citation type="journal article" date="2022" name="Int. J. Mol. Sci.">
        <title>Draft Genome of Tanacetum Coccineum: Genomic Comparison of Closely Related Tanacetum-Family Plants.</title>
        <authorList>
            <person name="Yamashiro T."/>
            <person name="Shiraishi A."/>
            <person name="Nakayama K."/>
            <person name="Satake H."/>
        </authorList>
    </citation>
    <scope>NUCLEOTIDE SEQUENCE</scope>
</reference>
<comment type="caution">
    <text evidence="2">The sequence shown here is derived from an EMBL/GenBank/DDBJ whole genome shotgun (WGS) entry which is preliminary data.</text>
</comment>
<evidence type="ECO:0000256" key="1">
    <source>
        <dbReference type="SAM" id="MobiDB-lite"/>
    </source>
</evidence>
<organism evidence="2 3">
    <name type="scientific">Tanacetum coccineum</name>
    <dbReference type="NCBI Taxonomy" id="301880"/>
    <lineage>
        <taxon>Eukaryota</taxon>
        <taxon>Viridiplantae</taxon>
        <taxon>Streptophyta</taxon>
        <taxon>Embryophyta</taxon>
        <taxon>Tracheophyta</taxon>
        <taxon>Spermatophyta</taxon>
        <taxon>Magnoliopsida</taxon>
        <taxon>eudicotyledons</taxon>
        <taxon>Gunneridae</taxon>
        <taxon>Pentapetalae</taxon>
        <taxon>asterids</taxon>
        <taxon>campanulids</taxon>
        <taxon>Asterales</taxon>
        <taxon>Asteraceae</taxon>
        <taxon>Asteroideae</taxon>
        <taxon>Anthemideae</taxon>
        <taxon>Anthemidinae</taxon>
        <taxon>Tanacetum</taxon>
    </lineage>
</organism>
<reference evidence="2" key="2">
    <citation type="submission" date="2022-01" db="EMBL/GenBank/DDBJ databases">
        <authorList>
            <person name="Yamashiro T."/>
            <person name="Shiraishi A."/>
            <person name="Satake H."/>
            <person name="Nakayama K."/>
        </authorList>
    </citation>
    <scope>NUCLEOTIDE SEQUENCE</scope>
</reference>
<evidence type="ECO:0000313" key="2">
    <source>
        <dbReference type="EMBL" id="GJT49331.1"/>
    </source>
</evidence>
<name>A0ABQ5EEQ7_9ASTR</name>
<proteinExistence type="predicted"/>
<sequence>MVYVRCPAYRPNAALKDGAVFVKRCGYFFRNRSSCSHVNSGPLLEFHRTLAIGTWVAGLRTPFAVRGEFLAVYARYFLECAYGSVLPDGDIFMWGMMYFFHVTRDGARVTVGVAGGYDVVTPGWVCDPKSSLVYDGLLVIAWGMLHRRMLLVGLMSAFRVAVVDVWPCNTGLTDWERIGYKYSGRLVNVVIKRFTTQAVILVLLFTSKIDVEHLDLTHCYGLALPRVRIRCRKDRAETAKVHGWPTAASQGGGTGGRASRGGGRT</sequence>
<evidence type="ECO:0000313" key="3">
    <source>
        <dbReference type="Proteomes" id="UP001151760"/>
    </source>
</evidence>
<protein>
    <submittedName>
        <fullName evidence="2">Uncharacterized protein</fullName>
    </submittedName>
</protein>
<feature type="region of interest" description="Disordered" evidence="1">
    <location>
        <begin position="243"/>
        <end position="265"/>
    </location>
</feature>
<dbReference type="Proteomes" id="UP001151760">
    <property type="component" value="Unassembled WGS sequence"/>
</dbReference>
<keyword evidence="3" id="KW-1185">Reference proteome</keyword>
<gene>
    <name evidence="2" type="ORF">Tco_0975488</name>
</gene>
<accession>A0ABQ5EEQ7</accession>